<evidence type="ECO:0000313" key="1">
    <source>
        <dbReference type="EMBL" id="OBI78022.1"/>
    </source>
</evidence>
<dbReference type="Proteomes" id="UP000093795">
    <property type="component" value="Unassembled WGS sequence"/>
</dbReference>
<reference evidence="1 2" key="1">
    <citation type="submission" date="2016-06" db="EMBL/GenBank/DDBJ databases">
        <authorList>
            <person name="Kjaerup R.B."/>
            <person name="Dalgaard T.S."/>
            <person name="Juul-Madsen H.R."/>
        </authorList>
    </citation>
    <scope>NUCLEOTIDE SEQUENCE [LARGE SCALE GENOMIC DNA]</scope>
    <source>
        <strain evidence="1 2">1081914.2</strain>
    </source>
</reference>
<comment type="caution">
    <text evidence="1">The sequence shown here is derived from an EMBL/GenBank/DDBJ whole genome shotgun (WGS) entry which is preliminary data.</text>
</comment>
<organism evidence="1 2">
    <name type="scientific">Mycobacterium asiaticum</name>
    <dbReference type="NCBI Taxonomy" id="1790"/>
    <lineage>
        <taxon>Bacteria</taxon>
        <taxon>Bacillati</taxon>
        <taxon>Actinomycetota</taxon>
        <taxon>Actinomycetes</taxon>
        <taxon>Mycobacteriales</taxon>
        <taxon>Mycobacteriaceae</taxon>
        <taxon>Mycobacterium</taxon>
    </lineage>
</organism>
<gene>
    <name evidence="1" type="ORF">A9X01_27690</name>
</gene>
<sequence>MANATVTWRVCRGVESERFGTIFLMKMMTQMRRKPLGTCAARRSGSLLRLVGTATEFAGVDDIGRQARSR</sequence>
<evidence type="ECO:0000313" key="2">
    <source>
        <dbReference type="Proteomes" id="UP000093795"/>
    </source>
</evidence>
<name>A0A1A3BVF6_MYCAS</name>
<proteinExistence type="predicted"/>
<dbReference type="EMBL" id="LZKQ01000250">
    <property type="protein sequence ID" value="OBI78022.1"/>
    <property type="molecule type" value="Genomic_DNA"/>
</dbReference>
<protein>
    <submittedName>
        <fullName evidence="1">Uncharacterized protein</fullName>
    </submittedName>
</protein>
<accession>A0A1A3BVF6</accession>
<dbReference type="AlphaFoldDB" id="A0A1A3BVF6"/>